<dbReference type="OrthoDB" id="2218807at2759"/>
<protein>
    <submittedName>
        <fullName evidence="8">RACGAP1</fullName>
    </submittedName>
</protein>
<organism evidence="8 9">
    <name type="scientific">Acanthosepion pharaonis</name>
    <name type="common">Pharaoh cuttlefish</name>
    <name type="synonym">Sepia pharaonis</name>
    <dbReference type="NCBI Taxonomy" id="158019"/>
    <lineage>
        <taxon>Eukaryota</taxon>
        <taxon>Metazoa</taxon>
        <taxon>Spiralia</taxon>
        <taxon>Lophotrochozoa</taxon>
        <taxon>Mollusca</taxon>
        <taxon>Cephalopoda</taxon>
        <taxon>Coleoidea</taxon>
        <taxon>Decapodiformes</taxon>
        <taxon>Sepiida</taxon>
        <taxon>Sepiina</taxon>
        <taxon>Sepiidae</taxon>
        <taxon>Acanthosepion</taxon>
    </lineage>
</organism>
<accession>A0A812DDY8</accession>
<dbReference type="SMART" id="SM00324">
    <property type="entry name" value="RhoGAP"/>
    <property type="match status" value="1"/>
</dbReference>
<dbReference type="GO" id="GO:0005096">
    <property type="term" value="F:GTPase activator activity"/>
    <property type="evidence" value="ECO:0007669"/>
    <property type="project" value="TreeGrafter"/>
</dbReference>
<reference evidence="8" key="1">
    <citation type="submission" date="2021-01" db="EMBL/GenBank/DDBJ databases">
        <authorList>
            <person name="Li R."/>
            <person name="Bekaert M."/>
        </authorList>
    </citation>
    <scope>NUCLEOTIDE SEQUENCE</scope>
    <source>
        <strain evidence="8">Farmed</strain>
    </source>
</reference>
<dbReference type="GO" id="GO:0030496">
    <property type="term" value="C:midbody"/>
    <property type="evidence" value="ECO:0007669"/>
    <property type="project" value="TreeGrafter"/>
</dbReference>
<feature type="transmembrane region" description="Helical" evidence="5">
    <location>
        <begin position="425"/>
        <end position="455"/>
    </location>
</feature>
<keyword evidence="9" id="KW-1185">Reference proteome</keyword>
<feature type="region of interest" description="Disordered" evidence="4">
    <location>
        <begin position="171"/>
        <end position="222"/>
    </location>
</feature>
<dbReference type="InterPro" id="IPR008936">
    <property type="entry name" value="Rho_GTPase_activation_prot"/>
</dbReference>
<evidence type="ECO:0000256" key="4">
    <source>
        <dbReference type="SAM" id="MobiDB-lite"/>
    </source>
</evidence>
<feature type="coiled-coil region" evidence="3">
    <location>
        <begin position="53"/>
        <end position="111"/>
    </location>
</feature>
<feature type="region of interest" description="Disordered" evidence="4">
    <location>
        <begin position="246"/>
        <end position="282"/>
    </location>
</feature>
<dbReference type="SUPFAM" id="SSF48350">
    <property type="entry name" value="GTPase activation domain, GAP"/>
    <property type="match status" value="1"/>
</dbReference>
<feature type="transmembrane region" description="Helical" evidence="5">
    <location>
        <begin position="398"/>
        <end position="418"/>
    </location>
</feature>
<feature type="transmembrane region" description="Helical" evidence="5">
    <location>
        <begin position="489"/>
        <end position="514"/>
    </location>
</feature>
<dbReference type="AlphaFoldDB" id="A0A812DDY8"/>
<dbReference type="Gene3D" id="1.10.555.10">
    <property type="entry name" value="Rho GTPase activation protein"/>
    <property type="match status" value="1"/>
</dbReference>
<dbReference type="SUPFAM" id="SSF57889">
    <property type="entry name" value="Cysteine-rich domain"/>
    <property type="match status" value="1"/>
</dbReference>
<dbReference type="GO" id="GO:0051256">
    <property type="term" value="P:mitotic spindle midzone assembly"/>
    <property type="evidence" value="ECO:0007669"/>
    <property type="project" value="TreeGrafter"/>
</dbReference>
<dbReference type="Proteomes" id="UP000597762">
    <property type="component" value="Unassembled WGS sequence"/>
</dbReference>
<dbReference type="Pfam" id="PF00620">
    <property type="entry name" value="RhoGAP"/>
    <property type="match status" value="1"/>
</dbReference>
<keyword evidence="5" id="KW-0472">Membrane</keyword>
<keyword evidence="1" id="KW-0479">Metal-binding</keyword>
<feature type="compositionally biased region" description="Basic residues" evidence="4">
    <location>
        <begin position="257"/>
        <end position="267"/>
    </location>
</feature>
<dbReference type="PANTHER" id="PTHR46199:SF3">
    <property type="entry name" value="RAC GTPASE-ACTIVATING PROTEIN 1"/>
    <property type="match status" value="1"/>
</dbReference>
<name>A0A812DDY8_ACAPH</name>
<dbReference type="InterPro" id="IPR000198">
    <property type="entry name" value="RhoGAP_dom"/>
</dbReference>
<dbReference type="GO" id="GO:0046872">
    <property type="term" value="F:metal ion binding"/>
    <property type="evidence" value="ECO:0007669"/>
    <property type="project" value="UniProtKB-KW"/>
</dbReference>
<proteinExistence type="predicted"/>
<evidence type="ECO:0000256" key="1">
    <source>
        <dbReference type="ARBA" id="ARBA00022723"/>
    </source>
</evidence>
<dbReference type="EMBL" id="CAHIKZ030003242">
    <property type="protein sequence ID" value="CAE1297942.1"/>
    <property type="molecule type" value="Genomic_DNA"/>
</dbReference>
<feature type="transmembrane region" description="Helical" evidence="5">
    <location>
        <begin position="461"/>
        <end position="482"/>
    </location>
</feature>
<keyword evidence="5" id="KW-0812">Transmembrane</keyword>
<feature type="domain" description="Phorbol-ester/DAG-type" evidence="6">
    <location>
        <begin position="292"/>
        <end position="330"/>
    </location>
</feature>
<dbReference type="InterPro" id="IPR002219">
    <property type="entry name" value="PKC_DAG/PE"/>
</dbReference>
<evidence type="ECO:0000259" key="7">
    <source>
        <dbReference type="PROSITE" id="PS50238"/>
    </source>
</evidence>
<dbReference type="GO" id="GO:0000281">
    <property type="term" value="P:mitotic cytokinesis"/>
    <property type="evidence" value="ECO:0007669"/>
    <property type="project" value="TreeGrafter"/>
</dbReference>
<dbReference type="CDD" id="cd20821">
    <property type="entry name" value="C1_MgcRacGAP"/>
    <property type="match status" value="1"/>
</dbReference>
<dbReference type="GO" id="GO:0005634">
    <property type="term" value="C:nucleus"/>
    <property type="evidence" value="ECO:0007669"/>
    <property type="project" value="TreeGrafter"/>
</dbReference>
<dbReference type="Gene3D" id="3.30.60.20">
    <property type="match status" value="1"/>
</dbReference>
<feature type="transmembrane region" description="Helical" evidence="5">
    <location>
        <begin position="520"/>
        <end position="541"/>
    </location>
</feature>
<sequence>MILEQGFKLEAFSLWWQITSYEAVVLISRIVSSLSRPGVHKAYSHWFQTEKDILKLREDLRKCQQEKATLEIELKHARSQIKLEFQKRTQVENDRNTLEKLIEMIQSLLNDKNKSVLDEKDMKKLAFLNSYQRSDVGKRKATDNHMRESSASCLSDISYDVTDDDLDVSVSKDFQTEGTPPKKKRTSRDADTSIVTRTSVHLDPESGKPHATTTTQINMPKLNKSFSEPLLDVQFKKSGCDSDEEEVWTLRPGQTPRSRKRNSKSSHQRTQSDSDSPFLRKANSASSGLNKIHIFMSKTVIKPEYCQPCGVKIKFGKMAMRCKECKIICHPESQFLFLLSLFYLFLFPFSIFFFVSFLFFSFSLFFFFFFFFFFLFFFFVFLSFSLFCLFLFFVFFSFLSFSFLFFVFFFSLFCLFLFSFLSFSFLFFVFCLSLFCLLSLFSFVFVFFCLCFLFSLFSFLFVFFSLCFLFSLFSFLFVFFSLCFLFSCFLFLCFLFLCFLCFLFSLFSFLFVFFSLCFLFSLFSFLFLCFFCCFPFSHFLFGENAERQVKELKEKFWKGKSTPNLSLVDDINVVCACLKDFLRNLKESLITYRLWPEFVKAVTENKNTIDTALYEAISKLPSANRDTLAFLIKHLQLVGHTPECRMPIQNLAKVFGPTIVGFSHPEPEAKDILHETKLQSMVMEQLLVLPANYWNNYFQPENFPDENIPTSPEDKQVLHSMLGPVGITPTGSSSKFNQVTPTPKFVLRNRDINKQRKNFFDSPTLE</sequence>
<keyword evidence="5" id="KW-1133">Transmembrane helix</keyword>
<dbReference type="GO" id="GO:0051233">
    <property type="term" value="C:spindle midzone"/>
    <property type="evidence" value="ECO:0007669"/>
    <property type="project" value="TreeGrafter"/>
</dbReference>
<dbReference type="GO" id="GO:0032154">
    <property type="term" value="C:cleavage furrow"/>
    <property type="evidence" value="ECO:0007669"/>
    <property type="project" value="TreeGrafter"/>
</dbReference>
<evidence type="ECO:0000256" key="2">
    <source>
        <dbReference type="ARBA" id="ARBA00022833"/>
    </source>
</evidence>
<comment type="caution">
    <text evidence="8">The sequence shown here is derived from an EMBL/GenBank/DDBJ whole genome shotgun (WGS) entry which is preliminary data.</text>
</comment>
<feature type="transmembrane region" description="Helical" evidence="5">
    <location>
        <begin position="367"/>
        <end position="392"/>
    </location>
</feature>
<dbReference type="PROSITE" id="PS50238">
    <property type="entry name" value="RHOGAP"/>
    <property type="match status" value="1"/>
</dbReference>
<feature type="transmembrane region" description="Helical" evidence="5">
    <location>
        <begin position="335"/>
        <end position="360"/>
    </location>
</feature>
<keyword evidence="3" id="KW-0175">Coiled coil</keyword>
<dbReference type="GO" id="GO:0007266">
    <property type="term" value="P:Rho protein signal transduction"/>
    <property type="evidence" value="ECO:0007669"/>
    <property type="project" value="TreeGrafter"/>
</dbReference>
<evidence type="ECO:0000256" key="3">
    <source>
        <dbReference type="SAM" id="Coils"/>
    </source>
</evidence>
<gene>
    <name evidence="8" type="ORF">SPHA_52324</name>
</gene>
<evidence type="ECO:0000313" key="8">
    <source>
        <dbReference type="EMBL" id="CAE1297942.1"/>
    </source>
</evidence>
<evidence type="ECO:0000256" key="5">
    <source>
        <dbReference type="SAM" id="Phobius"/>
    </source>
</evidence>
<keyword evidence="2" id="KW-0862">Zinc</keyword>
<dbReference type="GO" id="GO:0097149">
    <property type="term" value="C:centralspindlin complex"/>
    <property type="evidence" value="ECO:0007669"/>
    <property type="project" value="TreeGrafter"/>
</dbReference>
<evidence type="ECO:0000313" key="9">
    <source>
        <dbReference type="Proteomes" id="UP000597762"/>
    </source>
</evidence>
<feature type="domain" description="Rho-GAP" evidence="7">
    <location>
        <begin position="504"/>
        <end position="694"/>
    </location>
</feature>
<dbReference type="PANTHER" id="PTHR46199">
    <property type="entry name" value="RAC GTPASE-ACTIVATING PROTEIN 1"/>
    <property type="match status" value="1"/>
</dbReference>
<dbReference type="PROSITE" id="PS50081">
    <property type="entry name" value="ZF_DAG_PE_2"/>
    <property type="match status" value="1"/>
</dbReference>
<evidence type="ECO:0000259" key="6">
    <source>
        <dbReference type="PROSITE" id="PS50081"/>
    </source>
</evidence>
<dbReference type="InterPro" id="IPR046349">
    <property type="entry name" value="C1-like_sf"/>
</dbReference>